<reference evidence="4 5" key="1">
    <citation type="submission" date="2019-04" db="EMBL/GenBank/DDBJ databases">
        <title>Streptomyces sp. nov. Bv016 isolated from bark of Buahinia variegata.</title>
        <authorList>
            <person name="Kanchanasin P."/>
            <person name="Tanasupawat S."/>
            <person name="Yuki M."/>
            <person name="Kudo T."/>
        </authorList>
    </citation>
    <scope>NUCLEOTIDE SEQUENCE [LARGE SCALE GENOMIC DNA]</scope>
    <source>
        <strain evidence="4 5">Bv016</strain>
    </source>
</reference>
<dbReference type="SUPFAM" id="SSF54373">
    <property type="entry name" value="FAD-linked reductases, C-terminal domain"/>
    <property type="match status" value="1"/>
</dbReference>
<dbReference type="PANTHER" id="PTHR13789:SF309">
    <property type="entry name" value="PUTATIVE (AFU_ORTHOLOGUE AFUA_6G14510)-RELATED"/>
    <property type="match status" value="1"/>
</dbReference>
<dbReference type="PANTHER" id="PTHR13789">
    <property type="entry name" value="MONOOXYGENASE"/>
    <property type="match status" value="1"/>
</dbReference>
<dbReference type="EMBL" id="SRRT01000002">
    <property type="protein sequence ID" value="TGN79373.1"/>
    <property type="molecule type" value="Genomic_DNA"/>
</dbReference>
<dbReference type="AlphaFoldDB" id="A0A4Z1DA93"/>
<feature type="domain" description="FAD-binding" evidence="3">
    <location>
        <begin position="298"/>
        <end position="373"/>
    </location>
</feature>
<dbReference type="RefSeq" id="WP_135784714.1">
    <property type="nucleotide sequence ID" value="NZ_SRRT01000002.1"/>
</dbReference>
<sequence length="387" mass="41466">MSTDIRETHLAADRRESRGTAIVVGASLSGLMTGLTLSRAGLHVTVLERSGPSPQSGAALGLVGVDLDGESRLLDGSNRRAPSLIAIAAGGSSAMHSWSSVHARLRIAAEADPRVELRHHTVVADVGQDADAAWVTTSDGDTLRADVVVGADGHRSVVRRGVAPHKPDATFAGYVLWLGIAQESDLPAAHRLGRHQEGPDMMSGGDDYFVGYPLLGKDGSSAVGSRQLGFAWFDATRNDLFREKGRIVGDVVRRSLRNDDIPERTYRELEAQAQKLWPQPWRSAVLDRIGRRRLIGTPIAEYVPDTIANGRLALVGNAAHVQTPMTGQGFDQSVQDAEALAEALAAGLPGSTMEECLRSYQMTRLHSARDLVRSGQQFSRSFSGEAA</sequence>
<dbReference type="InterPro" id="IPR036188">
    <property type="entry name" value="FAD/NAD-bd_sf"/>
</dbReference>
<feature type="domain" description="FAD-binding" evidence="3">
    <location>
        <begin position="100"/>
        <end position="164"/>
    </location>
</feature>
<gene>
    <name evidence="4" type="ORF">E5083_06965</name>
</gene>
<dbReference type="GO" id="GO:0071949">
    <property type="term" value="F:FAD binding"/>
    <property type="evidence" value="ECO:0007669"/>
    <property type="project" value="InterPro"/>
</dbReference>
<dbReference type="GO" id="GO:0004497">
    <property type="term" value="F:monooxygenase activity"/>
    <property type="evidence" value="ECO:0007669"/>
    <property type="project" value="UniProtKB-KW"/>
</dbReference>
<comment type="caution">
    <text evidence="4">The sequence shown here is derived from an EMBL/GenBank/DDBJ whole genome shotgun (WGS) entry which is preliminary data.</text>
</comment>
<dbReference type="PRINTS" id="PR00420">
    <property type="entry name" value="RNGMNOXGNASE"/>
</dbReference>
<dbReference type="SUPFAM" id="SSF51905">
    <property type="entry name" value="FAD/NAD(P)-binding domain"/>
    <property type="match status" value="1"/>
</dbReference>
<evidence type="ECO:0000259" key="3">
    <source>
        <dbReference type="Pfam" id="PF01494"/>
    </source>
</evidence>
<evidence type="ECO:0000313" key="4">
    <source>
        <dbReference type="EMBL" id="TGN79373.1"/>
    </source>
</evidence>
<dbReference type="Pfam" id="PF01494">
    <property type="entry name" value="FAD_binding_3"/>
    <property type="match status" value="2"/>
</dbReference>
<dbReference type="GeneID" id="95447336"/>
<dbReference type="InterPro" id="IPR002938">
    <property type="entry name" value="FAD-bd"/>
</dbReference>
<dbReference type="Proteomes" id="UP000298159">
    <property type="component" value="Unassembled WGS sequence"/>
</dbReference>
<proteinExistence type="predicted"/>
<keyword evidence="5" id="KW-1185">Reference proteome</keyword>
<protein>
    <submittedName>
        <fullName evidence="4">Monooxygenase</fullName>
    </submittedName>
</protein>
<evidence type="ECO:0000256" key="1">
    <source>
        <dbReference type="ARBA" id="ARBA00023002"/>
    </source>
</evidence>
<keyword evidence="2 4" id="KW-0503">Monooxygenase</keyword>
<evidence type="ECO:0000256" key="2">
    <source>
        <dbReference type="ARBA" id="ARBA00023033"/>
    </source>
</evidence>
<dbReference type="Gene3D" id="3.50.50.60">
    <property type="entry name" value="FAD/NAD(P)-binding domain"/>
    <property type="match status" value="2"/>
</dbReference>
<dbReference type="InterPro" id="IPR050493">
    <property type="entry name" value="FAD-dep_Monooxygenase_BioMet"/>
</dbReference>
<organism evidence="4 5">
    <name type="scientific">Streptomyces bauhiniae</name>
    <dbReference type="NCBI Taxonomy" id="2340725"/>
    <lineage>
        <taxon>Bacteria</taxon>
        <taxon>Bacillati</taxon>
        <taxon>Actinomycetota</taxon>
        <taxon>Actinomycetes</taxon>
        <taxon>Kitasatosporales</taxon>
        <taxon>Streptomycetaceae</taxon>
        <taxon>Streptomyces</taxon>
    </lineage>
</organism>
<keyword evidence="1" id="KW-0560">Oxidoreductase</keyword>
<name>A0A4Z1DA93_9ACTN</name>
<accession>A0A4Z1DA93</accession>
<evidence type="ECO:0000313" key="5">
    <source>
        <dbReference type="Proteomes" id="UP000298159"/>
    </source>
</evidence>